<proteinExistence type="predicted"/>
<dbReference type="GO" id="GO:0045742">
    <property type="term" value="P:positive regulation of epidermal growth factor receptor signaling pathway"/>
    <property type="evidence" value="ECO:0007669"/>
    <property type="project" value="Ensembl"/>
</dbReference>
<reference evidence="24" key="2">
    <citation type="submission" date="2025-08" db="UniProtKB">
        <authorList>
            <consortium name="Ensembl"/>
        </authorList>
    </citation>
    <scope>IDENTIFICATION</scope>
</reference>
<comment type="subcellular location">
    <subcellularLocation>
        <location evidence="3">Secreted</location>
    </subcellularLocation>
</comment>
<dbReference type="Gene3D" id="2.40.20.10">
    <property type="entry name" value="Plasminogen Kringle 4"/>
    <property type="match status" value="1"/>
</dbReference>
<dbReference type="GO" id="GO:1901701">
    <property type="term" value="P:cellular response to oxygen-containing compound"/>
    <property type="evidence" value="ECO:0007669"/>
    <property type="project" value="UniProtKB-ARBA"/>
</dbReference>
<reference evidence="24 25" key="1">
    <citation type="journal article" date="2011" name="Proc. Natl. Acad. Sci. U.S.A.">
        <title>Genetic diversity and population structure of the endangered marsupial Sarcophilus harrisii (Tasmanian devil).</title>
        <authorList>
            <person name="Miller W."/>
            <person name="Hayes V.M."/>
            <person name="Ratan A."/>
            <person name="Petersen D.C."/>
            <person name="Wittekindt N.E."/>
            <person name="Miller J."/>
            <person name="Walenz B."/>
            <person name="Knight J."/>
            <person name="Qi J."/>
            <person name="Zhao F."/>
            <person name="Wang Q."/>
            <person name="Bedoya-Reina O.C."/>
            <person name="Katiyar N."/>
            <person name="Tomsho L.P."/>
            <person name="Kasson L.M."/>
            <person name="Hardie R.A."/>
            <person name="Woodbridge P."/>
            <person name="Tindall E.A."/>
            <person name="Bertelsen M.F."/>
            <person name="Dixon D."/>
            <person name="Pyecroft S."/>
            <person name="Helgen K.M."/>
            <person name="Lesk A.M."/>
            <person name="Pringle T.H."/>
            <person name="Patterson N."/>
            <person name="Zhang Y."/>
            <person name="Kreiss A."/>
            <person name="Woods G.M."/>
            <person name="Jones M.E."/>
            <person name="Schuster S.C."/>
        </authorList>
    </citation>
    <scope>NUCLEOTIDE SEQUENCE [LARGE SCALE GENOMIC DNA]</scope>
</reference>
<dbReference type="InterPro" id="IPR000742">
    <property type="entry name" value="EGF"/>
</dbReference>
<dbReference type="Ensembl" id="ENSSHAT00000010230.2">
    <property type="protein sequence ID" value="ENSSHAP00000010141.2"/>
    <property type="gene ID" value="ENSSHAG00000008764.2"/>
</dbReference>
<dbReference type="PROSITE" id="PS50026">
    <property type="entry name" value="EGF_3"/>
    <property type="match status" value="1"/>
</dbReference>
<evidence type="ECO:0000256" key="7">
    <source>
        <dbReference type="ARBA" id="ARBA00022536"/>
    </source>
</evidence>
<evidence type="ECO:0000256" key="4">
    <source>
        <dbReference type="ARBA" id="ARBA00013183"/>
    </source>
</evidence>
<reference evidence="24" key="3">
    <citation type="submission" date="2025-09" db="UniProtKB">
        <authorList>
            <consortium name="Ensembl"/>
        </authorList>
    </citation>
    <scope>IDENTIFICATION</scope>
</reference>
<dbReference type="GO" id="GO:2001044">
    <property type="term" value="P:regulation of integrin-mediated signaling pathway"/>
    <property type="evidence" value="ECO:0007669"/>
    <property type="project" value="Ensembl"/>
</dbReference>
<evidence type="ECO:0000256" key="5">
    <source>
        <dbReference type="ARBA" id="ARBA00019414"/>
    </source>
</evidence>
<dbReference type="Proteomes" id="UP000007648">
    <property type="component" value="Unassembled WGS sequence"/>
</dbReference>
<dbReference type="GO" id="GO:0001666">
    <property type="term" value="P:response to hypoxia"/>
    <property type="evidence" value="ECO:0007669"/>
    <property type="project" value="Ensembl"/>
</dbReference>
<dbReference type="PRINTS" id="PR00722">
    <property type="entry name" value="CHYMOTRYPSIN"/>
</dbReference>
<feature type="domain" description="Kringle" evidence="22">
    <location>
        <begin position="68"/>
        <end position="150"/>
    </location>
</feature>
<dbReference type="eggNOG" id="ENOG502QRMI">
    <property type="taxonomic scope" value="Eukaryota"/>
</dbReference>
<accession>G3W3Y6</accession>
<dbReference type="GO" id="GO:0005615">
    <property type="term" value="C:extracellular space"/>
    <property type="evidence" value="ECO:0007669"/>
    <property type="project" value="Ensembl"/>
</dbReference>
<dbReference type="FunCoup" id="G3W3Y6">
    <property type="interactions" value="359"/>
</dbReference>
<evidence type="ECO:0000313" key="25">
    <source>
        <dbReference type="Proteomes" id="UP000007648"/>
    </source>
</evidence>
<dbReference type="GO" id="GO:0033628">
    <property type="term" value="P:regulation of cell adhesion mediated by integrin"/>
    <property type="evidence" value="ECO:0007669"/>
    <property type="project" value="Ensembl"/>
</dbReference>
<evidence type="ECO:0000256" key="8">
    <source>
        <dbReference type="ARBA" id="ARBA00022572"/>
    </source>
</evidence>
<dbReference type="GO" id="GO:0014909">
    <property type="term" value="P:smooth muscle cell migration"/>
    <property type="evidence" value="ECO:0007669"/>
    <property type="project" value="Ensembl"/>
</dbReference>
<evidence type="ECO:0000259" key="23">
    <source>
        <dbReference type="PROSITE" id="PS50240"/>
    </source>
</evidence>
<dbReference type="GO" id="GO:2000097">
    <property type="term" value="P:regulation of smooth muscle cell-matrix adhesion"/>
    <property type="evidence" value="ECO:0007669"/>
    <property type="project" value="Ensembl"/>
</dbReference>
<evidence type="ECO:0000256" key="18">
    <source>
        <dbReference type="PROSITE-ProRule" id="PRU00121"/>
    </source>
</evidence>
<keyword evidence="10 20" id="KW-0732">Signal</keyword>
<dbReference type="PANTHER" id="PTHR24264">
    <property type="entry name" value="TRYPSIN-RELATED"/>
    <property type="match status" value="1"/>
</dbReference>
<dbReference type="FunFam" id="2.40.10.10:FF:000003">
    <property type="entry name" value="Transmembrane serine protease 3"/>
    <property type="match status" value="1"/>
</dbReference>
<evidence type="ECO:0000256" key="19">
    <source>
        <dbReference type="RuleBase" id="RU363034"/>
    </source>
</evidence>
<evidence type="ECO:0000256" key="6">
    <source>
        <dbReference type="ARBA" id="ARBA00022525"/>
    </source>
</evidence>
<evidence type="ECO:0000256" key="16">
    <source>
        <dbReference type="ARBA" id="ARBA00046787"/>
    </source>
</evidence>
<dbReference type="KEGG" id="shr:100918318"/>
<comment type="catalytic activity">
    <reaction evidence="1">
        <text>Specific cleavage of Arg-|-Val bond in plasminogen to form plasmin.</text>
        <dbReference type="EC" id="3.4.21.73"/>
    </reaction>
</comment>
<evidence type="ECO:0000259" key="22">
    <source>
        <dbReference type="PROSITE" id="PS50070"/>
    </source>
</evidence>
<dbReference type="InterPro" id="IPR013806">
    <property type="entry name" value="Kringle-like"/>
</dbReference>
<dbReference type="GO" id="GO:0033993">
    <property type="term" value="P:response to lipid"/>
    <property type="evidence" value="ECO:0007669"/>
    <property type="project" value="UniProtKB-ARBA"/>
</dbReference>
<dbReference type="InterPro" id="IPR043504">
    <property type="entry name" value="Peptidase_S1_PA_chymotrypsin"/>
</dbReference>
<evidence type="ECO:0000256" key="9">
    <source>
        <dbReference type="ARBA" id="ARBA00022670"/>
    </source>
</evidence>
<comment type="function">
    <text evidence="2">Specifically cleaves the zymogen plasminogen to form the active enzyme plasmin.</text>
</comment>
<dbReference type="EC" id="3.4.21.73" evidence="4"/>
<dbReference type="PANTHER" id="PTHR24264:SF38">
    <property type="entry name" value="UROKINASE-TYPE PLASMINOGEN ACTIVATOR"/>
    <property type="match status" value="1"/>
</dbReference>
<dbReference type="GO" id="GO:0042127">
    <property type="term" value="P:regulation of cell population proliferation"/>
    <property type="evidence" value="ECO:0007669"/>
    <property type="project" value="Ensembl"/>
</dbReference>
<keyword evidence="6" id="KW-0964">Secreted</keyword>
<feature type="disulfide bond" evidence="17">
    <location>
        <begin position="33"/>
        <end position="50"/>
    </location>
</feature>
<name>G3W3Y6_SARHA</name>
<dbReference type="InterPro" id="IPR001254">
    <property type="entry name" value="Trypsin_dom"/>
</dbReference>
<feature type="chain" id="PRO_5029501399" description="Urokinase-type plasminogen activator" evidence="20">
    <location>
        <begin position="20"/>
        <end position="419"/>
    </location>
</feature>
<dbReference type="InterPro" id="IPR050127">
    <property type="entry name" value="Serine_Proteases_S1"/>
</dbReference>
<dbReference type="GO" id="GO:0030335">
    <property type="term" value="P:positive regulation of cell migration"/>
    <property type="evidence" value="ECO:0007669"/>
    <property type="project" value="Ensembl"/>
</dbReference>
<dbReference type="RefSeq" id="XP_012409216.1">
    <property type="nucleotide sequence ID" value="XM_012553762.3"/>
</dbReference>
<dbReference type="InterPro" id="IPR038178">
    <property type="entry name" value="Kringle_sf"/>
</dbReference>
<dbReference type="InterPro" id="IPR018056">
    <property type="entry name" value="Kringle_CS"/>
</dbReference>
<dbReference type="CDD" id="cd00108">
    <property type="entry name" value="KR"/>
    <property type="match status" value="1"/>
</dbReference>
<dbReference type="InterPro" id="IPR018114">
    <property type="entry name" value="TRYPSIN_HIS"/>
</dbReference>
<dbReference type="SUPFAM" id="SSF50494">
    <property type="entry name" value="Trypsin-like serine proteases"/>
    <property type="match status" value="1"/>
</dbReference>
<organism evidence="24 25">
    <name type="scientific">Sarcophilus harrisii</name>
    <name type="common">Tasmanian devil</name>
    <name type="synonym">Sarcophilus laniarius</name>
    <dbReference type="NCBI Taxonomy" id="9305"/>
    <lineage>
        <taxon>Eukaryota</taxon>
        <taxon>Metazoa</taxon>
        <taxon>Chordata</taxon>
        <taxon>Craniata</taxon>
        <taxon>Vertebrata</taxon>
        <taxon>Euteleostomi</taxon>
        <taxon>Mammalia</taxon>
        <taxon>Metatheria</taxon>
        <taxon>Dasyuromorphia</taxon>
        <taxon>Dasyuridae</taxon>
        <taxon>Sarcophilus</taxon>
    </lineage>
</organism>
<dbReference type="HOGENOM" id="CLU_006842_18_4_1"/>
<evidence type="ECO:0000256" key="17">
    <source>
        <dbReference type="PROSITE-ProRule" id="PRU00076"/>
    </source>
</evidence>
<sequence length="419" mass="46625">MRVLLASLLLCVLTLGCRALKKRDYASDSDCGCLNNGVCISYKYFKIHRCSCPENFIGEHCEIDISQKCYKGNGHSYRGMVSQDIWGNPCAKWNSPVLSSQLYHANRPDAMQLGLGKHNYCRNPNNQRRPWCFVEVGRKQYVRECKVPQCPTEKGFQCGHKSMTPRFKIVGGNRTPIENQPWFAAIYRRHPGGSITFNCGGALISSCWVISAAHCFPKLKRGETYLLYLGQSKRNSESFGAIPFEIEELILHENFSTGAIAFHNDIALLKIRSRTGKCAEPSRAVQTICLPPAYADIPFGSDCEVTGFGFEEHNDYIYPEYLKMGVVRPISHKECQRADYYGSEVTLQMVCAAHPTWSSDACQGDSGGPLVCPIGDRMALVGVVSWGLGCAEKNKPGVYARVSHFLPWIQAHTGLSGPI</sequence>
<dbReference type="PROSITE" id="PS00021">
    <property type="entry name" value="KRINGLE_1"/>
    <property type="match status" value="1"/>
</dbReference>
<evidence type="ECO:0000256" key="3">
    <source>
        <dbReference type="ARBA" id="ARBA00004613"/>
    </source>
</evidence>
<evidence type="ECO:0000256" key="10">
    <source>
        <dbReference type="ARBA" id="ARBA00022729"/>
    </source>
</evidence>
<keyword evidence="25" id="KW-1185">Reference proteome</keyword>
<dbReference type="GO" id="GO:0048018">
    <property type="term" value="F:receptor ligand activity"/>
    <property type="evidence" value="ECO:0007669"/>
    <property type="project" value="Ensembl"/>
</dbReference>
<dbReference type="GO" id="GO:0097180">
    <property type="term" value="C:serine protease inhibitor complex"/>
    <property type="evidence" value="ECO:0007669"/>
    <property type="project" value="Ensembl"/>
</dbReference>
<dbReference type="FunFam" id="2.40.20.10:FF:000001">
    <property type="entry name" value="Urokinase-type plasminogen activator"/>
    <property type="match status" value="1"/>
</dbReference>
<dbReference type="InterPro" id="IPR001314">
    <property type="entry name" value="Peptidase_S1A"/>
</dbReference>
<dbReference type="GO" id="GO:0042730">
    <property type="term" value="P:fibrinolysis"/>
    <property type="evidence" value="ECO:0007669"/>
    <property type="project" value="Ensembl"/>
</dbReference>
<dbReference type="GO" id="GO:0007173">
    <property type="term" value="P:epidermal growth factor receptor signaling pathway"/>
    <property type="evidence" value="ECO:0007669"/>
    <property type="project" value="Ensembl"/>
</dbReference>
<evidence type="ECO:0000256" key="13">
    <source>
        <dbReference type="ARBA" id="ARBA00023145"/>
    </source>
</evidence>
<dbReference type="GO" id="GO:0014910">
    <property type="term" value="P:regulation of smooth muscle cell migration"/>
    <property type="evidence" value="ECO:0007669"/>
    <property type="project" value="Ensembl"/>
</dbReference>
<keyword evidence="9 19" id="KW-0645">Protease</keyword>
<evidence type="ECO:0000256" key="14">
    <source>
        <dbReference type="ARBA" id="ARBA00023157"/>
    </source>
</evidence>
<dbReference type="GO" id="GO:0009986">
    <property type="term" value="C:cell surface"/>
    <property type="evidence" value="ECO:0007669"/>
    <property type="project" value="Ensembl"/>
</dbReference>
<feature type="disulfide bond" evidence="17">
    <location>
        <begin position="52"/>
        <end position="61"/>
    </location>
</feature>
<feature type="signal peptide" evidence="20">
    <location>
        <begin position="1"/>
        <end position="19"/>
    </location>
</feature>
<keyword evidence="13" id="KW-0865">Zymogen</keyword>
<dbReference type="PROSITE" id="PS51257">
    <property type="entry name" value="PROKAR_LIPOPROTEIN"/>
    <property type="match status" value="1"/>
</dbReference>
<dbReference type="Gene3D" id="2.10.25.10">
    <property type="entry name" value="Laminin"/>
    <property type="match status" value="1"/>
</dbReference>
<feature type="domain" description="Peptidase S1" evidence="23">
    <location>
        <begin position="169"/>
        <end position="414"/>
    </location>
</feature>
<dbReference type="InterPro" id="IPR009003">
    <property type="entry name" value="Peptidase_S1_PA"/>
</dbReference>
<dbReference type="SMART" id="SM00130">
    <property type="entry name" value="KR"/>
    <property type="match status" value="1"/>
</dbReference>
<dbReference type="GO" id="GO:1905370">
    <property type="term" value="C:serine-type endopeptidase complex"/>
    <property type="evidence" value="ECO:0007669"/>
    <property type="project" value="Ensembl"/>
</dbReference>
<dbReference type="PROSITE" id="PS50240">
    <property type="entry name" value="TRYPSIN_DOM"/>
    <property type="match status" value="1"/>
</dbReference>
<dbReference type="SUPFAM" id="SSF57440">
    <property type="entry name" value="Kringle-like"/>
    <property type="match status" value="1"/>
</dbReference>
<keyword evidence="14 17" id="KW-1015">Disulfide bond</keyword>
<dbReference type="PRINTS" id="PR00018">
    <property type="entry name" value="KRINGLE"/>
</dbReference>
<dbReference type="PROSITE" id="PS50070">
    <property type="entry name" value="KRINGLE_2"/>
    <property type="match status" value="1"/>
</dbReference>
<keyword evidence="7 17" id="KW-0245">EGF-like domain</keyword>
<dbReference type="GeneID" id="100918318"/>
<dbReference type="PROSITE" id="PS00134">
    <property type="entry name" value="TRYPSIN_HIS"/>
    <property type="match status" value="1"/>
</dbReference>
<dbReference type="STRING" id="9305.ENSSHAP00000010141"/>
<dbReference type="CTD" id="5328"/>
<dbReference type="InterPro" id="IPR000001">
    <property type="entry name" value="Kringle"/>
</dbReference>
<keyword evidence="8 18" id="KW-0420">Kringle</keyword>
<dbReference type="GO" id="GO:0098637">
    <property type="term" value="C:protein complex involved in cell-matrix adhesion"/>
    <property type="evidence" value="ECO:0007669"/>
    <property type="project" value="Ensembl"/>
</dbReference>
<dbReference type="PROSITE" id="PS00022">
    <property type="entry name" value="EGF_1"/>
    <property type="match status" value="1"/>
</dbReference>
<evidence type="ECO:0000313" key="24">
    <source>
        <dbReference type="Ensembl" id="ENSSHAP00000010141.2"/>
    </source>
</evidence>
<feature type="domain" description="EGF-like" evidence="21">
    <location>
        <begin position="27"/>
        <end position="62"/>
    </location>
</feature>
<evidence type="ECO:0000256" key="20">
    <source>
        <dbReference type="SAM" id="SignalP"/>
    </source>
</evidence>
<dbReference type="OrthoDB" id="9406323at2759"/>
<dbReference type="Pfam" id="PF00089">
    <property type="entry name" value="Trypsin"/>
    <property type="match status" value="1"/>
</dbReference>
<dbReference type="PROSITE" id="PS00135">
    <property type="entry name" value="TRYPSIN_SER"/>
    <property type="match status" value="1"/>
</dbReference>
<evidence type="ECO:0000256" key="2">
    <source>
        <dbReference type="ARBA" id="ARBA00004018"/>
    </source>
</evidence>
<dbReference type="AlphaFoldDB" id="G3W3Y6"/>
<comment type="subunit">
    <text evidence="16">Found in high and low molecular mass forms. Each consists of two chains, A and B. The high molecular mass form contains a long chain A which is cleaved to yield a short chain A. Forms heterodimer with SERPINA5. Binds LRP1B; binding is followed by internalization and degradation. Interacts with MRC2. Interacts with PLAUR. In complex with SERPINE1, interacts with PLAUR/uPAR. Interacts with SORL1 and LRP1, either alone or in complex with SERPINE1; these interactions are abolished in the presence of LRPAP1/RAP. The ternary complex composed of PLAUR-PLAU-PAI1 also interacts with SORLA.</text>
</comment>
<dbReference type="Gene3D" id="2.40.10.10">
    <property type="entry name" value="Trypsin-like serine proteases"/>
    <property type="match status" value="2"/>
</dbReference>
<dbReference type="InterPro" id="IPR033116">
    <property type="entry name" value="TRYPSIN_SER"/>
</dbReference>
<dbReference type="Pfam" id="PF00051">
    <property type="entry name" value="Kringle"/>
    <property type="match status" value="1"/>
</dbReference>
<dbReference type="GO" id="GO:0004252">
    <property type="term" value="F:serine-type endopeptidase activity"/>
    <property type="evidence" value="ECO:0007669"/>
    <property type="project" value="UniProtKB-EC"/>
</dbReference>
<evidence type="ECO:0000259" key="21">
    <source>
        <dbReference type="PROSITE" id="PS50026"/>
    </source>
</evidence>
<dbReference type="CDD" id="cd00190">
    <property type="entry name" value="Tryp_SPc"/>
    <property type="match status" value="1"/>
</dbReference>
<evidence type="ECO:0000256" key="11">
    <source>
        <dbReference type="ARBA" id="ARBA00022801"/>
    </source>
</evidence>
<dbReference type="InParanoid" id="G3W3Y6"/>
<dbReference type="GeneTree" id="ENSGT01050000244971"/>
<gene>
    <name evidence="24" type="primary">PLAU</name>
</gene>
<dbReference type="GO" id="GO:0031639">
    <property type="term" value="P:plasminogen activation"/>
    <property type="evidence" value="ECO:0007669"/>
    <property type="project" value="Ensembl"/>
</dbReference>
<keyword evidence="11 19" id="KW-0378">Hydrolase</keyword>
<keyword evidence="12 19" id="KW-0720">Serine protease</keyword>
<keyword evidence="15" id="KW-0617">Plasminogen activation</keyword>
<evidence type="ECO:0000256" key="1">
    <source>
        <dbReference type="ARBA" id="ARBA00000942"/>
    </source>
</evidence>
<evidence type="ECO:0000256" key="12">
    <source>
        <dbReference type="ARBA" id="ARBA00022825"/>
    </source>
</evidence>
<dbReference type="SMART" id="SM00020">
    <property type="entry name" value="Tryp_SPc"/>
    <property type="match status" value="1"/>
</dbReference>
<evidence type="ECO:0000256" key="15">
    <source>
        <dbReference type="ARBA" id="ARBA00023202"/>
    </source>
</evidence>
<protein>
    <recommendedName>
        <fullName evidence="5">Urokinase-type plasminogen activator</fullName>
        <ecNumber evidence="4">3.4.21.73</ecNumber>
    </recommendedName>
</protein>
<comment type="caution">
    <text evidence="17">Lacks conserved residue(s) required for the propagation of feature annotation.</text>
</comment>